<keyword evidence="1" id="KW-0472">Membrane</keyword>
<evidence type="ECO:0000313" key="2">
    <source>
        <dbReference type="EMBL" id="MBV2144223.1"/>
    </source>
</evidence>
<dbReference type="AlphaFoldDB" id="A0A949UVN2"/>
<keyword evidence="1" id="KW-0812">Transmembrane</keyword>
<keyword evidence="1" id="KW-1133">Transmembrane helix</keyword>
<comment type="caution">
    <text evidence="2">The sequence shown here is derived from an EMBL/GenBank/DDBJ whole genome shotgun (WGS) entry which is preliminary data.</text>
</comment>
<name>A0A949UVN2_9HYPH</name>
<sequence length="98" mass="11169">MDRIKKLGKWLHELVMDYYPFVICVTGGGIFSIAVRDDDLYARIFFMAVAFAAWLFALDLIATRSKANAKSEVAAQFLTFLTKGGDTEINIYQHKERD</sequence>
<gene>
    <name evidence="2" type="ORF">KUG47_12035</name>
</gene>
<organism evidence="2 3">
    <name type="scientific">Falsochrobactrum tianjinense</name>
    <dbReference type="NCBI Taxonomy" id="2706015"/>
    <lineage>
        <taxon>Bacteria</taxon>
        <taxon>Pseudomonadati</taxon>
        <taxon>Pseudomonadota</taxon>
        <taxon>Alphaproteobacteria</taxon>
        <taxon>Hyphomicrobiales</taxon>
        <taxon>Brucellaceae</taxon>
        <taxon>Falsochrobactrum</taxon>
    </lineage>
</organism>
<keyword evidence="3" id="KW-1185">Reference proteome</keyword>
<dbReference type="Proteomes" id="UP000752297">
    <property type="component" value="Unassembled WGS sequence"/>
</dbReference>
<protein>
    <submittedName>
        <fullName evidence="2">Uncharacterized protein</fullName>
    </submittedName>
</protein>
<accession>A0A949UVN2</accession>
<evidence type="ECO:0000256" key="1">
    <source>
        <dbReference type="SAM" id="Phobius"/>
    </source>
</evidence>
<feature type="transmembrane region" description="Helical" evidence="1">
    <location>
        <begin position="15"/>
        <end position="34"/>
    </location>
</feature>
<proteinExistence type="predicted"/>
<feature type="transmembrane region" description="Helical" evidence="1">
    <location>
        <begin position="40"/>
        <end position="62"/>
    </location>
</feature>
<evidence type="ECO:0000313" key="3">
    <source>
        <dbReference type="Proteomes" id="UP000752297"/>
    </source>
</evidence>
<dbReference type="EMBL" id="JAHRVA010000005">
    <property type="protein sequence ID" value="MBV2144223.1"/>
    <property type="molecule type" value="Genomic_DNA"/>
</dbReference>
<reference evidence="2 3" key="1">
    <citation type="submission" date="2021-06" db="EMBL/GenBank/DDBJ databases">
        <title>Falsochrobactrum tianjin sp.nov., a new petroleum-degrading bacteria isolated from oily soils.</title>
        <authorList>
            <person name="Chen G."/>
            <person name="Chen H."/>
            <person name="Tian J."/>
            <person name="Qing J."/>
            <person name="Zhong L."/>
            <person name="Ma W."/>
            <person name="Song Y."/>
            <person name="Cui X."/>
            <person name="Yan B."/>
        </authorList>
    </citation>
    <scope>NUCLEOTIDE SEQUENCE [LARGE SCALE GENOMIC DNA]</scope>
    <source>
        <strain evidence="2 3">TDYN1</strain>
    </source>
</reference>
<dbReference type="RefSeq" id="WP_217678226.1">
    <property type="nucleotide sequence ID" value="NZ_JAHRVA010000005.1"/>
</dbReference>